<evidence type="ECO:0000256" key="2">
    <source>
        <dbReference type="ARBA" id="ARBA00008520"/>
    </source>
</evidence>
<dbReference type="InterPro" id="IPR006059">
    <property type="entry name" value="SBP"/>
</dbReference>
<evidence type="ECO:0000313" key="6">
    <source>
        <dbReference type="Proteomes" id="UP000032611"/>
    </source>
</evidence>
<proteinExistence type="inferred from homology"/>
<dbReference type="RefSeq" id="WP_045679104.1">
    <property type="nucleotide sequence ID" value="NZ_CP010803.1"/>
</dbReference>
<evidence type="ECO:0000256" key="3">
    <source>
        <dbReference type="ARBA" id="ARBA00022764"/>
    </source>
</evidence>
<dbReference type="PANTHER" id="PTHR43649:SF14">
    <property type="entry name" value="BLR3389 PROTEIN"/>
    <property type="match status" value="1"/>
</dbReference>
<keyword evidence="6" id="KW-1185">Reference proteome</keyword>
<evidence type="ECO:0000256" key="1">
    <source>
        <dbReference type="ARBA" id="ARBA00004418"/>
    </source>
</evidence>
<dbReference type="Pfam" id="PF01547">
    <property type="entry name" value="SBP_bac_1"/>
    <property type="match status" value="1"/>
</dbReference>
<dbReference type="Proteomes" id="UP000032611">
    <property type="component" value="Chromosome"/>
</dbReference>
<protein>
    <recommendedName>
        <fullName evidence="7">ABC transporter substrate-binding protein</fullName>
    </recommendedName>
</protein>
<dbReference type="GO" id="GO:0042597">
    <property type="term" value="C:periplasmic space"/>
    <property type="evidence" value="ECO:0007669"/>
    <property type="project" value="UniProtKB-SubCell"/>
</dbReference>
<dbReference type="InterPro" id="IPR050490">
    <property type="entry name" value="Bact_solute-bd_prot1"/>
</dbReference>
<keyword evidence="4" id="KW-0732">Signal</keyword>
<dbReference type="Gene3D" id="3.40.190.10">
    <property type="entry name" value="Periplasmic binding protein-like II"/>
    <property type="match status" value="2"/>
</dbReference>
<dbReference type="HOGENOM" id="CLU_031285_12_0_5"/>
<evidence type="ECO:0000256" key="4">
    <source>
        <dbReference type="SAM" id="SignalP"/>
    </source>
</evidence>
<dbReference type="PANTHER" id="PTHR43649">
    <property type="entry name" value="ARABINOSE-BINDING PROTEIN-RELATED"/>
    <property type="match status" value="1"/>
</dbReference>
<evidence type="ECO:0008006" key="7">
    <source>
        <dbReference type="Google" id="ProtNLM"/>
    </source>
</evidence>
<dbReference type="OrthoDB" id="2509690at2"/>
<dbReference type="KEGG" id="mey:TM49_00680"/>
<name>A0A0D5LKQ8_MAREN</name>
<feature type="chain" id="PRO_5002295107" description="ABC transporter substrate-binding protein" evidence="4">
    <location>
        <begin position="25"/>
        <end position="421"/>
    </location>
</feature>
<evidence type="ECO:0000313" key="5">
    <source>
        <dbReference type="EMBL" id="AJY44535.1"/>
    </source>
</evidence>
<feature type="signal peptide" evidence="4">
    <location>
        <begin position="1"/>
        <end position="24"/>
    </location>
</feature>
<organism evidence="5 6">
    <name type="scientific">Martelella endophytica</name>
    <dbReference type="NCBI Taxonomy" id="1486262"/>
    <lineage>
        <taxon>Bacteria</taxon>
        <taxon>Pseudomonadati</taxon>
        <taxon>Pseudomonadota</taxon>
        <taxon>Alphaproteobacteria</taxon>
        <taxon>Hyphomicrobiales</taxon>
        <taxon>Aurantimonadaceae</taxon>
        <taxon>Martelella</taxon>
    </lineage>
</organism>
<dbReference type="STRING" id="1486262.TM49_00680"/>
<comment type="subcellular location">
    <subcellularLocation>
        <location evidence="1">Periplasm</location>
    </subcellularLocation>
</comment>
<keyword evidence="3" id="KW-0574">Periplasm</keyword>
<sequence>MKFANKLALGTAVALFGLMGVAQAETTVRIMGIEPNDVQEKTINQEVFDAYQAEHPDTKIEMEYLENSAFKSKLPTVLQSNKRPDLYWSWAGGVLDEQFESGATQDITAAVKDDFAATIPPGPVQSFTVDGQIVGGPTKVSLIVLWYNKALAEQAGVDVSAIETWDDFLAAVQKAKDAGVTPIVAGGKDKFPLHYYVAYLATRIMGVDGLAAARAGEDGGFNNPDFIKALTEFKRLADLEPFQDGFASATFAKESGMFGDGGALFELAGQWNYSTQKGNSASGKGLPEDELGMTTFPAVPDGKGDPSDVVGGVNGWVVTKDAPAEAVDFLKYWVSKPVVEKYAAAGQWIPVAKGAGEALTNPYFQTVSKMAGDAAHLQLYLDQAFGPNLGATVNDVAADLAIGAITPEEAAQQLEDEREME</sequence>
<dbReference type="SUPFAM" id="SSF53850">
    <property type="entry name" value="Periplasmic binding protein-like II"/>
    <property type="match status" value="1"/>
</dbReference>
<dbReference type="AlphaFoldDB" id="A0A0D5LKQ8"/>
<comment type="similarity">
    <text evidence="2">Belongs to the bacterial solute-binding protein 1 family.</text>
</comment>
<gene>
    <name evidence="5" type="ORF">TM49_00680</name>
</gene>
<dbReference type="EMBL" id="CP010803">
    <property type="protein sequence ID" value="AJY44535.1"/>
    <property type="molecule type" value="Genomic_DNA"/>
</dbReference>
<accession>A0A0D5LKQ8</accession>
<reference evidence="5 6" key="1">
    <citation type="journal article" date="2015" name="Genome Announc.">
        <title>Complete genome sequence of Martelella endophytica YC6887, which has antifungal activity associated with a halophyte.</title>
        <authorList>
            <person name="Khan A."/>
            <person name="Khan H."/>
            <person name="Chung E.J."/>
            <person name="Hossain M.T."/>
            <person name="Chung Y.R."/>
        </authorList>
    </citation>
    <scope>NUCLEOTIDE SEQUENCE [LARGE SCALE GENOMIC DNA]</scope>
    <source>
        <strain evidence="5">YC6887</strain>
    </source>
</reference>
<dbReference type="PATRIC" id="fig|1486262.3.peg.142"/>